<accession>Q0E4Z8</accession>
<dbReference type="InterPro" id="IPR027417">
    <property type="entry name" value="P-loop_NTPase"/>
</dbReference>
<protein>
    <submittedName>
        <fullName evidence="3">78.7 kDa SbcC subunit C</fullName>
    </submittedName>
</protein>
<evidence type="ECO:0000313" key="4">
    <source>
        <dbReference type="Proteomes" id="UP000008030"/>
    </source>
</evidence>
<dbReference type="RefSeq" id="YP_762457.1">
    <property type="nucleotide sequence ID" value="NC_008361.1"/>
</dbReference>
<dbReference type="GO" id="GO:0016887">
    <property type="term" value="F:ATP hydrolysis activity"/>
    <property type="evidence" value="ECO:0007669"/>
    <property type="project" value="InterPro"/>
</dbReference>
<name>Q8JJY3_SFAVA</name>
<organismHost>
    <name type="scientific">Spodoptera frugiperda</name>
    <name type="common">Fall armyworm</name>
    <dbReference type="NCBI Taxonomy" id="7108"/>
</organismHost>
<feature type="domain" description="Rad50/SbcC-type AAA" evidence="1">
    <location>
        <begin position="2"/>
        <end position="104"/>
    </location>
</feature>
<dbReference type="OrthoDB" id="4551at10239"/>
<dbReference type="Proteomes" id="UP000008030">
    <property type="component" value="Segment"/>
</dbReference>
<evidence type="ECO:0000313" key="2">
    <source>
        <dbReference type="EMBL" id="CAC84459.1"/>
    </source>
</evidence>
<dbReference type="KEGG" id="vg:4306230"/>
<evidence type="ECO:0000313" key="3">
    <source>
        <dbReference type="EMBL" id="CAL44703.1"/>
    </source>
</evidence>
<dbReference type="Gene3D" id="3.40.50.300">
    <property type="entry name" value="P-loop containing nucleotide triphosphate hydrolases"/>
    <property type="match status" value="1"/>
</dbReference>
<reference evidence="3" key="3">
    <citation type="journal article" date="2009" name="PLoS ONE">
        <title>Symbiotic virus at the evolutionary intersection of three types of large DNA viruses; iridoviruses, ascoviruses, and ichnoviruses.</title>
        <authorList>
            <person name="Bigot Y."/>
            <person name="Renault S."/>
            <person name="Nicolas J."/>
            <person name="Moundras C."/>
            <person name="Demattei M.V."/>
            <person name="Samain S."/>
            <person name="Bideshi D.K."/>
            <person name="Federici B.A."/>
        </authorList>
    </citation>
    <scope>NUCLEOTIDE SEQUENCE</scope>
</reference>
<dbReference type="Pfam" id="PF13476">
    <property type="entry name" value="AAA_23"/>
    <property type="match status" value="1"/>
</dbReference>
<proteinExistence type="predicted"/>
<accession>Q8JJY3</accession>
<reference evidence="3 4" key="2">
    <citation type="journal article" date="2006" name="J. Virol.">
        <title>Genomic sequence of Spodoptera frugiperda Ascovirus 1a, an enveloped, double-stranded DNA insect virus that manipulates apoptosis for viral reproduction.</title>
        <authorList>
            <person name="Bideshi D.K."/>
            <person name="Demattei M.V."/>
            <person name="Rouleux-Bonnin F."/>
            <person name="Stasiak K."/>
            <person name="Tan Y."/>
            <person name="Bigot S."/>
            <person name="Bigot Y."/>
            <person name="Federici B.A."/>
        </authorList>
    </citation>
    <scope>NUCLEOTIDE SEQUENCE [LARGE SCALE GENOMIC DNA]</scope>
    <source>
        <strain evidence="4">SvAV-1a</strain>
    </source>
</reference>
<organism evidence="2">
    <name type="scientific">Spodoptera frugiperda ascovirus 1a</name>
    <name type="common">SfAV-1a</name>
    <dbReference type="NCBI Taxonomy" id="113370"/>
    <lineage>
        <taxon>Viruses</taxon>
        <taxon>Varidnaviria</taxon>
        <taxon>Bamfordvirae</taxon>
        <taxon>Nucleocytoviricota</taxon>
        <taxon>Megaviricetes</taxon>
        <taxon>Pimascovirales</taxon>
        <taxon>Pimascovirales incertae sedis</taxon>
        <taxon>Ascoviridae</taxon>
        <taxon>Ascovirus</taxon>
        <taxon>Ascovirus sfav1a</taxon>
    </lineage>
</organism>
<dbReference type="SUPFAM" id="SSF52540">
    <property type="entry name" value="P-loop containing nucleoside triphosphate hydrolases"/>
    <property type="match status" value="1"/>
</dbReference>
<dbReference type="GeneID" id="4306230"/>
<gene>
    <name evidence="3" type="primary">ORF103</name>
</gene>
<evidence type="ECO:0000259" key="1">
    <source>
        <dbReference type="Pfam" id="PF13476"/>
    </source>
</evidence>
<dbReference type="GO" id="GO:0006302">
    <property type="term" value="P:double-strand break repair"/>
    <property type="evidence" value="ECO:0007669"/>
    <property type="project" value="InterPro"/>
</dbReference>
<dbReference type="InterPro" id="IPR038729">
    <property type="entry name" value="Rad50/SbcC_AAA"/>
</dbReference>
<reference evidence="2" key="1">
    <citation type="journal article" date="2003" name="J. Gen. Virol.">
        <title>Evidence for the evolution of ascoviruses from iridoviruses.</title>
        <authorList>
            <person name="Stasiak K."/>
            <person name="Renault S."/>
            <person name="Demattei M.V."/>
            <person name="Bigot Y."/>
            <person name="Federici B.A."/>
        </authorList>
    </citation>
    <scope>NUCLEOTIDE SEQUENCE</scope>
    <source>
        <strain evidence="2">A</strain>
    </source>
</reference>
<dbReference type="EMBL" id="AM398843">
    <property type="protein sequence ID" value="CAL44703.1"/>
    <property type="molecule type" value="Genomic_DNA"/>
</dbReference>
<dbReference type="PANTHER" id="PTHR32114">
    <property type="entry name" value="ABC TRANSPORTER ABCH.3"/>
    <property type="match status" value="1"/>
</dbReference>
<sequence>MRLTLENFRIFGGRTELTFSDTGVTLLSAPSGTGKTTVLDAIEFVLFNAPSSTTVAGNYENPRTRTTAVTLEIGNVRVKRTRRPNTVTCTFTDTGVQLVEQECEEAIRRIFGYRLTDPIRDVVLRVVLRISGCDDYDTYVQGVKDYGKIQRSELQRLTGELEGYERMQCQIPSVAKPTKVNNGPRPQQVDVKAITGEVKRLEDLHRGTRDGLSLMKFKLCAIQQELQTTIEKKNEEEAYLFQLAGSSDYDHTMKRYDVTRLNDELNAIQCSRSRLHERLVGTNKDLDNAWANVVTLCEQIDIAKERRGTALKELRMLGYREDDELDYDPGHVEATEKHGCLLKSQLRQHVDALTDCDDTLSKLPHDCVNNVRWPTNCELIDGKCTDYETAKREYQDTLSVLRQRWQSVKSSLLTARDNLSTALKKCERDFPHVSCDNIESLKHTASNALRKRAERYEQRLHDYLAAGDDDGQCSMPASFAKKILALLRDVRAGRAVEENVIVELYEAYSNSVKLECELKSVKEAIEVENERLEMIDMLSLAFTTNCKRYTTHVKISQCEHSIRSLPDTSNVKQAYRARSTVSNCDDVLRECSSRLKAYLRKRDDLYVECAEVQRVQTAIDVRRDELADELSVMNERNSLVHSIEELTKRVSHLNESAERLNVDIAQATVSVHEQSRLHADPLRRWSVPRT</sequence>
<dbReference type="PANTHER" id="PTHR32114:SF2">
    <property type="entry name" value="ABC TRANSPORTER ABCH.3"/>
    <property type="match status" value="1"/>
</dbReference>
<dbReference type="EMBL" id="AJ312692">
    <property type="protein sequence ID" value="CAC84459.1"/>
    <property type="molecule type" value="Genomic_DNA"/>
</dbReference>
<keyword evidence="4" id="KW-1185">Reference proteome</keyword>